<keyword evidence="1" id="KW-1133">Transmembrane helix</keyword>
<keyword evidence="5" id="KW-1185">Reference proteome</keyword>
<feature type="transmembrane region" description="Helical" evidence="1">
    <location>
        <begin position="43"/>
        <end position="64"/>
    </location>
</feature>
<gene>
    <name evidence="2" type="ORF">CLV79_105109</name>
    <name evidence="3" type="ORF">LOS8367_02063</name>
</gene>
<dbReference type="OrthoDB" id="7433399at2"/>
<dbReference type="Proteomes" id="UP000193495">
    <property type="component" value="Unassembled WGS sequence"/>
</dbReference>
<keyword evidence="1" id="KW-0812">Transmembrane</keyword>
<dbReference type="RefSeq" id="WP_085896400.1">
    <property type="nucleotide sequence ID" value="NZ_FWFY01000005.1"/>
</dbReference>
<sequence length="105" mass="11242">MISVLRLSLPLGLWLASFSAVYGLHGLLCSSRWAEPPIAPPERALLIGATLAAIALQALCLLILRSPRWREPDPRLRSISLALAAVALLAAAWTMLPVVAFSSCL</sequence>
<proteinExistence type="predicted"/>
<evidence type="ECO:0000313" key="2">
    <source>
        <dbReference type="EMBL" id="PSK86402.1"/>
    </source>
</evidence>
<evidence type="ECO:0000313" key="3">
    <source>
        <dbReference type="EMBL" id="SLN46530.1"/>
    </source>
</evidence>
<protein>
    <submittedName>
        <fullName evidence="3">Uncharacterized protein</fullName>
    </submittedName>
</protein>
<keyword evidence="1" id="KW-0472">Membrane</keyword>
<evidence type="ECO:0000313" key="4">
    <source>
        <dbReference type="Proteomes" id="UP000193495"/>
    </source>
</evidence>
<evidence type="ECO:0000256" key="1">
    <source>
        <dbReference type="SAM" id="Phobius"/>
    </source>
</evidence>
<feature type="transmembrane region" description="Helical" evidence="1">
    <location>
        <begin position="76"/>
        <end position="96"/>
    </location>
</feature>
<name>A0A1X6ZBD7_9RHOB</name>
<organism evidence="3 4">
    <name type="scientific">Limimaricola soesokkakensis</name>
    <dbReference type="NCBI Taxonomy" id="1343159"/>
    <lineage>
        <taxon>Bacteria</taxon>
        <taxon>Pseudomonadati</taxon>
        <taxon>Pseudomonadota</taxon>
        <taxon>Alphaproteobacteria</taxon>
        <taxon>Rhodobacterales</taxon>
        <taxon>Paracoccaceae</taxon>
        <taxon>Limimaricola</taxon>
    </lineage>
</organism>
<reference evidence="2 5" key="2">
    <citation type="submission" date="2018-03" db="EMBL/GenBank/DDBJ databases">
        <title>Genomic Encyclopedia of Archaeal and Bacterial Type Strains, Phase II (KMG-II): from individual species to whole genera.</title>
        <authorList>
            <person name="Goeker M."/>
        </authorList>
    </citation>
    <scope>NUCLEOTIDE SEQUENCE [LARGE SCALE GENOMIC DNA]</scope>
    <source>
        <strain evidence="2 5">DSM 29956</strain>
    </source>
</reference>
<evidence type="ECO:0000313" key="5">
    <source>
        <dbReference type="Proteomes" id="UP000240624"/>
    </source>
</evidence>
<accession>A0A1X6ZBD7</accession>
<reference evidence="3 4" key="1">
    <citation type="submission" date="2017-03" db="EMBL/GenBank/DDBJ databases">
        <authorList>
            <person name="Afonso C.L."/>
            <person name="Miller P.J."/>
            <person name="Scott M.A."/>
            <person name="Spackman E."/>
            <person name="Goraichik I."/>
            <person name="Dimitrov K.M."/>
            <person name="Suarez D.L."/>
            <person name="Swayne D.E."/>
        </authorList>
    </citation>
    <scope>NUCLEOTIDE SEQUENCE [LARGE SCALE GENOMIC DNA]</scope>
    <source>
        <strain evidence="3 4">CECT 8367</strain>
    </source>
</reference>
<dbReference type="Proteomes" id="UP000240624">
    <property type="component" value="Unassembled WGS sequence"/>
</dbReference>
<dbReference type="EMBL" id="FWFY01000005">
    <property type="protein sequence ID" value="SLN46530.1"/>
    <property type="molecule type" value="Genomic_DNA"/>
</dbReference>
<dbReference type="AlphaFoldDB" id="A0A1X6ZBD7"/>
<dbReference type="EMBL" id="PYGB01000005">
    <property type="protein sequence ID" value="PSK86402.1"/>
    <property type="molecule type" value="Genomic_DNA"/>
</dbReference>